<dbReference type="GO" id="GO:0006511">
    <property type="term" value="P:ubiquitin-dependent protein catabolic process"/>
    <property type="evidence" value="ECO:0007669"/>
    <property type="project" value="TreeGrafter"/>
</dbReference>
<protein>
    <recommendedName>
        <fullName evidence="2">HECT-type E3 ubiquitin transferase</fullName>
        <ecNumber evidence="2">2.3.2.26</ecNumber>
    </recommendedName>
</protein>
<dbReference type="Gene3D" id="3.30.2160.10">
    <property type="entry name" value="Hect, E3 ligase catalytic domain"/>
    <property type="match status" value="1"/>
</dbReference>
<gene>
    <name evidence="7" type="ORF">LAQU0_S04e07712g</name>
</gene>
<evidence type="ECO:0000256" key="3">
    <source>
        <dbReference type="ARBA" id="ARBA00022679"/>
    </source>
</evidence>
<dbReference type="FunFam" id="3.30.2410.10:FF:000011">
    <property type="entry name" value="Putative Ubiquitin-protein ligase E3C"/>
    <property type="match status" value="1"/>
</dbReference>
<dbReference type="PANTHER" id="PTHR45700:SF2">
    <property type="entry name" value="UBIQUITIN-PROTEIN LIGASE E3C"/>
    <property type="match status" value="1"/>
</dbReference>
<name>A0A0P1KQV0_9SACH</name>
<dbReference type="PROSITE" id="PS50237">
    <property type="entry name" value="HECT"/>
    <property type="match status" value="1"/>
</dbReference>
<reference evidence="8" key="1">
    <citation type="submission" date="2015-10" db="EMBL/GenBank/DDBJ databases">
        <authorList>
            <person name="Devillers H."/>
        </authorList>
    </citation>
    <scope>NUCLEOTIDE SEQUENCE [LARGE SCALE GENOMIC DNA]</scope>
</reference>
<dbReference type="Proteomes" id="UP000236544">
    <property type="component" value="Unassembled WGS sequence"/>
</dbReference>
<organism evidence="7 8">
    <name type="scientific">Lachancea quebecensis</name>
    <dbReference type="NCBI Taxonomy" id="1654605"/>
    <lineage>
        <taxon>Eukaryota</taxon>
        <taxon>Fungi</taxon>
        <taxon>Dikarya</taxon>
        <taxon>Ascomycota</taxon>
        <taxon>Saccharomycotina</taxon>
        <taxon>Saccharomycetes</taxon>
        <taxon>Saccharomycetales</taxon>
        <taxon>Saccharomycetaceae</taxon>
        <taxon>Lachancea</taxon>
    </lineage>
</organism>
<evidence type="ECO:0000256" key="2">
    <source>
        <dbReference type="ARBA" id="ARBA00012485"/>
    </source>
</evidence>
<dbReference type="Gene3D" id="3.30.2410.10">
    <property type="entry name" value="Hect, E3 ligase catalytic domain"/>
    <property type="match status" value="1"/>
</dbReference>
<dbReference type="Pfam" id="PF00632">
    <property type="entry name" value="HECT"/>
    <property type="match status" value="1"/>
</dbReference>
<dbReference type="SMART" id="SM00119">
    <property type="entry name" value="HECTc"/>
    <property type="match status" value="1"/>
</dbReference>
<dbReference type="PANTHER" id="PTHR45700">
    <property type="entry name" value="UBIQUITIN-PROTEIN LIGASE E3C"/>
    <property type="match status" value="1"/>
</dbReference>
<evidence type="ECO:0000256" key="4">
    <source>
        <dbReference type="ARBA" id="ARBA00022786"/>
    </source>
</evidence>
<evidence type="ECO:0000256" key="5">
    <source>
        <dbReference type="PROSITE-ProRule" id="PRU00104"/>
    </source>
</evidence>
<feature type="domain" description="HECT" evidence="6">
    <location>
        <begin position="574"/>
        <end position="909"/>
    </location>
</feature>
<accession>A0A0P1KQV0</accession>
<dbReference type="AlphaFoldDB" id="A0A0P1KQV0"/>
<dbReference type="InterPro" id="IPR035983">
    <property type="entry name" value="Hect_E3_ubiquitin_ligase"/>
</dbReference>
<dbReference type="EC" id="2.3.2.26" evidence="2"/>
<feature type="active site" description="Glycyl thioester intermediate" evidence="5">
    <location>
        <position position="877"/>
    </location>
</feature>
<keyword evidence="8" id="KW-1185">Reference proteome</keyword>
<evidence type="ECO:0000256" key="1">
    <source>
        <dbReference type="ARBA" id="ARBA00000885"/>
    </source>
</evidence>
<dbReference type="GO" id="GO:0061630">
    <property type="term" value="F:ubiquitin protein ligase activity"/>
    <property type="evidence" value="ECO:0007669"/>
    <property type="project" value="UniProtKB-EC"/>
</dbReference>
<dbReference type="CDD" id="cd00078">
    <property type="entry name" value="HECTc"/>
    <property type="match status" value="1"/>
</dbReference>
<dbReference type="InterPro" id="IPR044611">
    <property type="entry name" value="E3A/B/C-like"/>
</dbReference>
<dbReference type="EMBL" id="LN890563">
    <property type="protein sequence ID" value="CUS22078.1"/>
    <property type="molecule type" value="Genomic_DNA"/>
</dbReference>
<comment type="catalytic activity">
    <reaction evidence="1">
        <text>S-ubiquitinyl-[E2 ubiquitin-conjugating enzyme]-L-cysteine + [acceptor protein]-L-lysine = [E2 ubiquitin-conjugating enzyme]-L-cysteine + N(6)-ubiquitinyl-[acceptor protein]-L-lysine.</text>
        <dbReference type="EC" id="2.3.2.26"/>
    </reaction>
</comment>
<dbReference type="InterPro" id="IPR000569">
    <property type="entry name" value="HECT_dom"/>
</dbReference>
<sequence>MLNFTGQTKRRNVNLGNRAGKSKQELLVNAKIEREKRALARRNEENAIVIQSAVRKYLSNRKTLSSLTKHITQTKSFKLVVAYPTAILNVMGADVMSRVLTNLFNDGGLLLNLRLIRIVSQLGYHDYSKDFLVSVLSRLSPLKELQKEFVNATVVLLETASYNLPTEVLLEIVKLIKAFGVDETETVASVFGVSIQHARNGNNIKRFLQHLGPQYAPEFLLIDTVSSDLVENLAYIINTAENIDKAAYCHLILICVSNMELGSLSGCENFGKLYNREFVDILTDSDSAHICDKMSAFVKHAPSVESKNNILVSLIAKPDFLKKAYQHALDTNTNRISTPKRMYLLVELLNVFLSVASDFEILRNTDVFPLTLLRNTTDSLKQICFESMWNESGPWQEIPDLYLNTLKKIHLRDSRLHFCSRKMDADYWSISDCDFLNVTITKYIEDYETFYRENLHSSHSEEDETDNFDLVERKKDIRQEFLSHLELSFSNRPSTRQFRKLRILTKAPFFIPFRQRVEWLYFLISLDRKRLALGSDGIGGLFPAWNSSSGSDKQNATISREHLLEDAYNAYNPIGESFKSKLSITFVNEFGPEAGIDGGGITKEFLTSVTDEAFKIDKHKLFRSNSNHEIYPASKLLSAQSVKYLWFLGKVLGKCLYDHVLIDVTFADFFLKKLLNINNAKSSFDDLASLDSELYSNLAKLSEMNAEQLQSLGLRFEATDEDTLETVNLMPNRPASIVTKSNVLQYLLAVADYKLNRKLKTGSRAFTGGLYTMIPPHWVEMFNSVELQMLISGGDKDIDVADLRKHTEYGDYTDQHQTVHDFWEILEECTAEERLKFIKFVTSVPRAPLQGFGSLNPLFGIRNAGRETARLPTASTCVNLLKLPDYRNKQLLKTKLLYAINAEARFDLS</sequence>
<dbReference type="OrthoDB" id="8068875at2759"/>
<proteinExistence type="predicted"/>
<keyword evidence="4 5" id="KW-0833">Ubl conjugation pathway</keyword>
<keyword evidence="3" id="KW-0808">Transferase</keyword>
<dbReference type="SUPFAM" id="SSF56204">
    <property type="entry name" value="Hect, E3 ligase catalytic domain"/>
    <property type="match status" value="1"/>
</dbReference>
<evidence type="ECO:0000313" key="7">
    <source>
        <dbReference type="EMBL" id="CUS22078.1"/>
    </source>
</evidence>
<dbReference type="Gene3D" id="3.90.1750.10">
    <property type="entry name" value="Hect, E3 ligase catalytic domains"/>
    <property type="match status" value="1"/>
</dbReference>
<evidence type="ECO:0000313" key="8">
    <source>
        <dbReference type="Proteomes" id="UP000236544"/>
    </source>
</evidence>
<evidence type="ECO:0000259" key="6">
    <source>
        <dbReference type="PROSITE" id="PS50237"/>
    </source>
</evidence>
<dbReference type="GO" id="GO:0000209">
    <property type="term" value="P:protein polyubiquitination"/>
    <property type="evidence" value="ECO:0007669"/>
    <property type="project" value="InterPro"/>
</dbReference>